<dbReference type="PANTHER" id="PTHR30614:SF37">
    <property type="entry name" value="AMINO-ACID ABC TRANSPORTER PERMEASE PROTEIN YHDX-RELATED"/>
    <property type="match status" value="1"/>
</dbReference>
<dbReference type="InterPro" id="IPR000515">
    <property type="entry name" value="MetI-like"/>
</dbReference>
<keyword evidence="5 9" id="KW-0812">Transmembrane</keyword>
<dbReference type="CDD" id="cd06261">
    <property type="entry name" value="TM_PBP2"/>
    <property type="match status" value="1"/>
</dbReference>
<evidence type="ECO:0000256" key="9">
    <source>
        <dbReference type="RuleBase" id="RU363032"/>
    </source>
</evidence>
<feature type="transmembrane region" description="Helical" evidence="9">
    <location>
        <begin position="223"/>
        <end position="242"/>
    </location>
</feature>
<evidence type="ECO:0000256" key="2">
    <source>
        <dbReference type="ARBA" id="ARBA00010072"/>
    </source>
</evidence>
<dbReference type="EMBL" id="JAFLNC010000002">
    <property type="protein sequence ID" value="MBO0333183.1"/>
    <property type="molecule type" value="Genomic_DNA"/>
</dbReference>
<dbReference type="NCBIfam" id="TIGR01726">
    <property type="entry name" value="HEQRo_perm_3TM"/>
    <property type="match status" value="1"/>
</dbReference>
<evidence type="ECO:0000313" key="12">
    <source>
        <dbReference type="Proteomes" id="UP000664761"/>
    </source>
</evidence>
<comment type="caution">
    <text evidence="11">The sequence shown here is derived from an EMBL/GenBank/DDBJ whole genome shotgun (WGS) entry which is preliminary data.</text>
</comment>
<evidence type="ECO:0000256" key="5">
    <source>
        <dbReference type="ARBA" id="ARBA00022692"/>
    </source>
</evidence>
<feature type="transmembrane region" description="Helical" evidence="9">
    <location>
        <begin position="147"/>
        <end position="168"/>
    </location>
</feature>
<dbReference type="Proteomes" id="UP000664761">
    <property type="component" value="Unassembled WGS sequence"/>
</dbReference>
<evidence type="ECO:0000256" key="3">
    <source>
        <dbReference type="ARBA" id="ARBA00022448"/>
    </source>
</evidence>
<comment type="subcellular location">
    <subcellularLocation>
        <location evidence="1">Cell inner membrane</location>
        <topology evidence="1">Multi-pass membrane protein</topology>
    </subcellularLocation>
    <subcellularLocation>
        <location evidence="9">Cell membrane</location>
        <topology evidence="9">Multi-pass membrane protein</topology>
    </subcellularLocation>
</comment>
<evidence type="ECO:0000259" key="10">
    <source>
        <dbReference type="PROSITE" id="PS50928"/>
    </source>
</evidence>
<sequence>MVWGAIQVAADNLAESSGKSGFAFLWQKASFELGESLIPYSAGDTYFKAFVVGVLNTLKVAALGIVLSTFIGLIIALGQLSKSVVIARLCRGYVEVVRNVPLLLQLLFWHTFLLRGLPTVRQALSPVDGVYLTNRGLYLLSPVAEPSFWIVMLALAGGIALAVGLWFWHRKTNAAFRLWPWGLTIAVLPALLAAYVAGAPITWEIPRLTGFNFTGGMTISPEFTAMLLGLSIYTGAFNAEIIRAGILGVSKGQVEAGLSLGLHPGQVMRKIVLPQALRIIIPPISNSYLNLTKESSLGVAIGYPEVVRVANITLAETSQSLECVSIIMLIYLILSLITSLILNVMNAQTSREER</sequence>
<gene>
    <name evidence="11" type="ORF">J0X12_06150</name>
</gene>
<proteinExistence type="inferred from homology"/>
<evidence type="ECO:0000256" key="1">
    <source>
        <dbReference type="ARBA" id="ARBA00004429"/>
    </source>
</evidence>
<reference evidence="11 12" key="1">
    <citation type="submission" date="2021-03" db="EMBL/GenBank/DDBJ databases">
        <title>Sneathiella sp. CAU 1612 isolated from Kang Won-do.</title>
        <authorList>
            <person name="Kim W."/>
        </authorList>
    </citation>
    <scope>NUCLEOTIDE SEQUENCE [LARGE SCALE GENOMIC DNA]</scope>
    <source>
        <strain evidence="11 12">CAU 1612</strain>
    </source>
</reference>
<evidence type="ECO:0000313" key="11">
    <source>
        <dbReference type="EMBL" id="MBO0333183.1"/>
    </source>
</evidence>
<feature type="transmembrane region" description="Helical" evidence="9">
    <location>
        <begin position="323"/>
        <end position="345"/>
    </location>
</feature>
<dbReference type="InterPro" id="IPR010065">
    <property type="entry name" value="AA_ABC_transptr_permease_3TM"/>
</dbReference>
<evidence type="ECO:0000256" key="4">
    <source>
        <dbReference type="ARBA" id="ARBA00022475"/>
    </source>
</evidence>
<protein>
    <submittedName>
        <fullName evidence="11">ABC transporter permease subunit</fullName>
    </submittedName>
</protein>
<keyword evidence="7 9" id="KW-1133">Transmembrane helix</keyword>
<organism evidence="11 12">
    <name type="scientific">Sneathiella sedimenti</name>
    <dbReference type="NCBI Taxonomy" id="2816034"/>
    <lineage>
        <taxon>Bacteria</taxon>
        <taxon>Pseudomonadati</taxon>
        <taxon>Pseudomonadota</taxon>
        <taxon>Alphaproteobacteria</taxon>
        <taxon>Sneathiellales</taxon>
        <taxon>Sneathiellaceae</taxon>
        <taxon>Sneathiella</taxon>
    </lineage>
</organism>
<feature type="transmembrane region" description="Helical" evidence="9">
    <location>
        <begin position="60"/>
        <end position="80"/>
    </location>
</feature>
<keyword evidence="8 9" id="KW-0472">Membrane</keyword>
<name>A0ABS3F3T8_9PROT</name>
<keyword evidence="12" id="KW-1185">Reference proteome</keyword>
<keyword evidence="4" id="KW-1003">Cell membrane</keyword>
<dbReference type="InterPro" id="IPR035906">
    <property type="entry name" value="MetI-like_sf"/>
</dbReference>
<feature type="transmembrane region" description="Helical" evidence="9">
    <location>
        <begin position="180"/>
        <end position="203"/>
    </location>
</feature>
<dbReference type="Gene3D" id="1.10.3720.10">
    <property type="entry name" value="MetI-like"/>
    <property type="match status" value="2"/>
</dbReference>
<dbReference type="RefSeq" id="WP_207043315.1">
    <property type="nucleotide sequence ID" value="NZ_JAFLNC010000002.1"/>
</dbReference>
<dbReference type="PANTHER" id="PTHR30614">
    <property type="entry name" value="MEMBRANE COMPONENT OF AMINO ACID ABC TRANSPORTER"/>
    <property type="match status" value="1"/>
</dbReference>
<dbReference type="InterPro" id="IPR043429">
    <property type="entry name" value="ArtM/GltK/GlnP/TcyL/YhdX-like"/>
</dbReference>
<dbReference type="SUPFAM" id="SSF161098">
    <property type="entry name" value="MetI-like"/>
    <property type="match status" value="2"/>
</dbReference>
<evidence type="ECO:0000256" key="7">
    <source>
        <dbReference type="ARBA" id="ARBA00022989"/>
    </source>
</evidence>
<dbReference type="PROSITE" id="PS50928">
    <property type="entry name" value="ABC_TM1"/>
    <property type="match status" value="1"/>
</dbReference>
<evidence type="ECO:0000256" key="8">
    <source>
        <dbReference type="ARBA" id="ARBA00023136"/>
    </source>
</evidence>
<feature type="domain" description="ABC transmembrane type-1" evidence="10">
    <location>
        <begin position="54"/>
        <end position="342"/>
    </location>
</feature>
<keyword evidence="6" id="KW-0029">Amino-acid transport</keyword>
<evidence type="ECO:0000256" key="6">
    <source>
        <dbReference type="ARBA" id="ARBA00022970"/>
    </source>
</evidence>
<comment type="similarity">
    <text evidence="2">Belongs to the binding-protein-dependent transport system permease family. HisMQ subfamily.</text>
</comment>
<accession>A0ABS3F3T8</accession>
<keyword evidence="3 9" id="KW-0813">Transport</keyword>
<dbReference type="Pfam" id="PF00528">
    <property type="entry name" value="BPD_transp_1"/>
    <property type="match status" value="1"/>
</dbReference>